<dbReference type="EMBL" id="JBFPJR010000015">
    <property type="protein sequence ID" value="MEX0427999.1"/>
    <property type="molecule type" value="Genomic_DNA"/>
</dbReference>
<organism evidence="3 4">
    <name type="scientific">Nocardioides eburneus</name>
    <dbReference type="NCBI Taxonomy" id="3231482"/>
    <lineage>
        <taxon>Bacteria</taxon>
        <taxon>Bacillati</taxon>
        <taxon>Actinomycetota</taxon>
        <taxon>Actinomycetes</taxon>
        <taxon>Propionibacteriales</taxon>
        <taxon>Nocardioidaceae</taxon>
        <taxon>Nocardioides</taxon>
    </lineage>
</organism>
<keyword evidence="4" id="KW-1185">Reference proteome</keyword>
<dbReference type="InterPro" id="IPR020471">
    <property type="entry name" value="AKR"/>
</dbReference>
<dbReference type="PRINTS" id="PR00069">
    <property type="entry name" value="ALDKETRDTASE"/>
</dbReference>
<dbReference type="Pfam" id="PF00248">
    <property type="entry name" value="Aldo_ket_red"/>
    <property type="match status" value="1"/>
</dbReference>
<gene>
    <name evidence="3" type="ORF">AB3X52_10240</name>
</gene>
<protein>
    <submittedName>
        <fullName evidence="3">Aldo/keto reductase</fullName>
    </submittedName>
</protein>
<dbReference type="Proteomes" id="UP001556631">
    <property type="component" value="Unassembled WGS sequence"/>
</dbReference>
<proteinExistence type="predicted"/>
<evidence type="ECO:0000313" key="3">
    <source>
        <dbReference type="EMBL" id="MEX0427999.1"/>
    </source>
</evidence>
<keyword evidence="1" id="KW-0560">Oxidoreductase</keyword>
<evidence type="ECO:0000256" key="1">
    <source>
        <dbReference type="ARBA" id="ARBA00023002"/>
    </source>
</evidence>
<comment type="caution">
    <text evidence="3">The sequence shown here is derived from an EMBL/GenBank/DDBJ whole genome shotgun (WGS) entry which is preliminary data.</text>
</comment>
<evidence type="ECO:0000259" key="2">
    <source>
        <dbReference type="Pfam" id="PF00248"/>
    </source>
</evidence>
<dbReference type="InterPro" id="IPR050523">
    <property type="entry name" value="AKR_Detox_Biosynth"/>
</dbReference>
<evidence type="ECO:0000313" key="4">
    <source>
        <dbReference type="Proteomes" id="UP001556631"/>
    </source>
</evidence>
<feature type="domain" description="NADP-dependent oxidoreductase" evidence="2">
    <location>
        <begin position="17"/>
        <end position="304"/>
    </location>
</feature>
<sequence length="325" mass="34904">MAERRRLGETDVTLPRVGVGCRAFGSRVDAQQATRIVDAALDRGVAFFDTADAYGLGASEECLGRAIAGRREQVVVATKFGMSMNGSNGPEHARASKRYLRRALAASLRRLGTDYLDLYQLHTPDRVTPLPETIAAMAELVDEGWVRAIGSSNLTADEVATADDIAAMRGSRRFVTVQDEYSLYNRSAETELVPTCRQRDIGLLPYFPLASGRLGAGTKQVRSAYDGHPAASPAHAHAETDRTVLERLEAFARARSITPATLAIGYLAAQPEVASIIAGASSPEQVVANSTALAWTPTAADLRELAAMPHTAASYTTFATRPRSR</sequence>
<dbReference type="PANTHER" id="PTHR43364:SF4">
    <property type="entry name" value="NAD(P)-LINKED OXIDOREDUCTASE SUPERFAMILY PROTEIN"/>
    <property type="match status" value="1"/>
</dbReference>
<dbReference type="InterPro" id="IPR023210">
    <property type="entry name" value="NADP_OxRdtase_dom"/>
</dbReference>
<dbReference type="PANTHER" id="PTHR43364">
    <property type="entry name" value="NADH-SPECIFIC METHYLGLYOXAL REDUCTASE-RELATED"/>
    <property type="match status" value="1"/>
</dbReference>
<dbReference type="InterPro" id="IPR036812">
    <property type="entry name" value="NAD(P)_OxRdtase_dom_sf"/>
</dbReference>
<dbReference type="Gene3D" id="3.20.20.100">
    <property type="entry name" value="NADP-dependent oxidoreductase domain"/>
    <property type="match status" value="1"/>
</dbReference>
<name>A0ABV3SZW6_9ACTN</name>
<accession>A0ABV3SZW6</accession>
<reference evidence="3 4" key="1">
    <citation type="submission" date="2024-07" db="EMBL/GenBank/DDBJ databases">
        <authorList>
            <person name="Lee S."/>
            <person name="Kang M."/>
        </authorList>
    </citation>
    <scope>NUCLEOTIDE SEQUENCE [LARGE SCALE GENOMIC DNA]</scope>
    <source>
        <strain evidence="3 4">DS6</strain>
    </source>
</reference>
<dbReference type="SUPFAM" id="SSF51430">
    <property type="entry name" value="NAD(P)-linked oxidoreductase"/>
    <property type="match status" value="1"/>
</dbReference>
<dbReference type="RefSeq" id="WP_367993907.1">
    <property type="nucleotide sequence ID" value="NZ_JBFPJR010000015.1"/>
</dbReference>